<dbReference type="GO" id="GO:0005634">
    <property type="term" value="C:nucleus"/>
    <property type="evidence" value="ECO:0007669"/>
    <property type="project" value="UniProtKB-SubCell"/>
</dbReference>
<dbReference type="GO" id="GO:0006384">
    <property type="term" value="P:transcription initiation at RNA polymerase III promoter"/>
    <property type="evidence" value="ECO:0007669"/>
    <property type="project" value="InterPro"/>
</dbReference>
<evidence type="ECO:0000256" key="3">
    <source>
        <dbReference type="ARBA" id="ARBA00023125"/>
    </source>
</evidence>
<dbReference type="Pfam" id="PF24101">
    <property type="entry name" value="WHD_GTF3C1"/>
    <property type="match status" value="1"/>
</dbReference>
<evidence type="ECO:0000259" key="8">
    <source>
        <dbReference type="Pfam" id="PF23704"/>
    </source>
</evidence>
<organism evidence="10 11">
    <name type="scientific">Aphidius gifuensis</name>
    <name type="common">Parasitoid wasp</name>
    <dbReference type="NCBI Taxonomy" id="684658"/>
    <lineage>
        <taxon>Eukaryota</taxon>
        <taxon>Metazoa</taxon>
        <taxon>Ecdysozoa</taxon>
        <taxon>Arthropoda</taxon>
        <taxon>Hexapoda</taxon>
        <taxon>Insecta</taxon>
        <taxon>Pterygota</taxon>
        <taxon>Neoptera</taxon>
        <taxon>Endopterygota</taxon>
        <taxon>Hymenoptera</taxon>
        <taxon>Apocrita</taxon>
        <taxon>Ichneumonoidea</taxon>
        <taxon>Braconidae</taxon>
        <taxon>Aphidiinae</taxon>
        <taxon>Aphidius</taxon>
    </lineage>
</organism>
<dbReference type="GO" id="GO:0000127">
    <property type="term" value="C:transcription factor TFIIIC complex"/>
    <property type="evidence" value="ECO:0007669"/>
    <property type="project" value="InterPro"/>
</dbReference>
<name>A0A834XN63_APHGI</name>
<sequence length="2182" mass="255775">MQISTDNMIYSPSMNLVDIVVDEIALEGMDGITLEALWSRLSIRLDCKLPLSEFFMEQIWKICLSVKDLKFYELQNERDKLVIFDRYKYVDEDLGTIQEPDDVPDDIYLHCPIDDVTNGQKGSCMDYDKRKLIDNIKNIQLNNALNDYGNKLIIVASQNLRENALMGDCVCPTIDLNIKQYCFLERIGRSRYHGEVTQGKRSLVILGEEPKTLFYHRKVLTKYKLITKQLHHQKSSTHSTPGSLLHLIRFYVERKPKMIYLAEKIVDILKNSNNYMIDMQELKTQLQMHNSIRKLMKMSFFRKVVTTINERYRNIYPNAKEIEWKRKGCDKEKYIYAFKLIDPNVDINDLWYDNDTYEDDEYYELDISSQCINQPLLTQANLAVESTTCNGISQTDLSKKMGLTRLVSRTMFRNLEKIGLVGTYIDDIGRQKTTKYLSRKYEKNSELSKQLLVERNKMLEYKKISMAFNNNDDTTTAIIIDNTQNIEDNNVIEIDNTTTTATTTSTTNESNNVNLIKRHNLFLNVNKILKKYKLNNYMKNYKITYENLIEKNNNDELLMKKNDNFNISIEENILLSNINSNYRYFKKFINEKNNIKKRTISTKKITRKNIILETLEKCKIIDTFKMLNVINDKEPGTSTRIDKKSLFRLLDEMQHDKLIKNIKLTLTSIDNSKIKLRLLICHVSVNINDQLFQSIIDDAQLKFTHPVTCSKKLRNNKLCRPKLTIKKTTKIRKKLNEKIALKQKIIEPSKIATVATAAPSSMIPNPRAGYKYGRKPKFARMKVLHLFLYYRIFEHNNMSTNKNITREEKLNILSQCNSKINITNNMIDEMPEIYNTDGDWKMFIPPLSCKKNSPIGWISMTDIIYHMPLSLCLNIYNMRYVIPDLDDYFNHPIRKNYLIKDLPLPIRRALMIDKKYITALHETIQLLCFIGLVQFGPHHYKKKDEVEIYVNRKSQLMNTIETSPNYYQIDKNKNYPIENYTFDTMQIVEEYWHRMHFICINTPLGSRLNDEGKEIVFEELNKKNNMIELLKPIIYKDAEVKDNGIMPGDKLGASGIDSAFFSHLKRNWDIGFVNQNNNLTNNDDTCYERKRYLSNIKVKPIKFIDLSGIKKISGPTNLTANELKDETKKKNTNNNNNNKNDKININIIEEQLKDEFLNNSNNNLNKEKRNCTYVRKILPRRNKKKRRVKYDDIDNSALQKMNKLRVDWSSREDNILLVCKVVMMFLCPNPRRQIITFTLVRDVLRLYSSKKSQNKTSRACQRRLLFMLKQPRTVHSVSLGVEELKQNHFITSKYGDVITKIKKIINIDERDEKCAEIFKELVAYVAKKYYDISHKKIKNNLHNINTIQEFNLLYEICDSSQKIQNIRNQQYDIKSLHDIYLSTLNSVIYSSMNCENHTSWAYQLCKIYKQYPEYLLRNAITKIRTQQMISVKKTYETIVKKRGNFMPLSSNQYQFSIAYNYKFYMKLPDYIFNDVFSFFKNIINSYKTMTNNNSINDGVLINSSTNSGMVFSIYESLLNNLINFNINIPDHIITLDPNCSEYDDETFARISKRYQDILASLEQLKFERNTNTNNDNNDADIMEIENDNSNNNEKVKNDNEIDSNTDKQKTNKKSVNTKASSWTVAHLKSLLFDETINSQIDNNSTVNNERKYDNFLNDKTMDIEYLRLQDGTVIEITKDDVKNEKSLLLDDDMYDIFLNAREKDDYKECYNDRMAIDRLMAIVDEPETMEIETSNQQVEENIQTNLSDNQISQKQTETIDINNDDSIKNNNININKNSEIINNKNNDTNDDNKKKYTRIALLKMREELTDLPNNNYAHDYFHVNAFDIYYKLPQLDNELLNNSELIIDNKLTSKLLMFDDNNDKIITSDFNDNILYPTDPIDIDEIKNLIIDKYDIDENNINDIINFVENKHEQGATLKQLTINYYKLIGNKLYKILLFLCKKKLFLRTGVTVTRYIHKKYTDPWIIKSVRIKRLQRENLPPIPQSSIYLFSNSKLNKDDPTINQDKMEIDNEQSTSSKSNTYNTADEKKTIMKIGDVEKAVQTLDSNTTENVNVIIRPWIKVDGQINNSVFEKMLGSVLSYCSMNPGVYMTKVQDKFSPALQYYHTRELIEFLVKLNCLKLTILKKEASTLFSKSEFSRLKYPLENDGSSEFEADIIIDTTICSIIKFSSFLRENKSQLQL</sequence>
<keyword evidence="2" id="KW-0597">Phosphoprotein</keyword>
<accession>A0A834XN63</accession>
<dbReference type="InterPro" id="IPR044210">
    <property type="entry name" value="Tfc3-like"/>
</dbReference>
<comment type="subcellular location">
    <subcellularLocation>
        <location evidence="1">Nucleus</location>
    </subcellularLocation>
</comment>
<dbReference type="GO" id="GO:0042791">
    <property type="term" value="P:5S class rRNA transcription by RNA polymerase III"/>
    <property type="evidence" value="ECO:0007669"/>
    <property type="project" value="TreeGrafter"/>
</dbReference>
<feature type="domain" description="B-block binding subunit of TFIIIC" evidence="7">
    <location>
        <begin position="179"/>
        <end position="252"/>
    </location>
</feature>
<dbReference type="Pfam" id="PF23704">
    <property type="entry name" value="WHD_GTF3C1_N"/>
    <property type="match status" value="1"/>
</dbReference>
<feature type="domain" description="GTF3C1 extended winged-helix" evidence="9">
    <location>
        <begin position="600"/>
        <end position="701"/>
    </location>
</feature>
<evidence type="ECO:0000313" key="10">
    <source>
        <dbReference type="EMBL" id="KAF7988582.1"/>
    </source>
</evidence>
<evidence type="ECO:0000259" key="9">
    <source>
        <dbReference type="Pfam" id="PF24101"/>
    </source>
</evidence>
<evidence type="ECO:0000256" key="2">
    <source>
        <dbReference type="ARBA" id="ARBA00022553"/>
    </source>
</evidence>
<dbReference type="InterPro" id="IPR007309">
    <property type="entry name" value="TFIIIC_Bblock-bd"/>
</dbReference>
<keyword evidence="4" id="KW-0804">Transcription</keyword>
<dbReference type="PANTHER" id="PTHR15180">
    <property type="entry name" value="GENERAL TRANSCRIPTION FACTOR 3C POLYPEPTIDE 1"/>
    <property type="match status" value="1"/>
</dbReference>
<reference evidence="10 11" key="1">
    <citation type="submission" date="2020-08" db="EMBL/GenBank/DDBJ databases">
        <title>Aphidius gifuensis genome sequencing and assembly.</title>
        <authorList>
            <person name="Du Z."/>
        </authorList>
    </citation>
    <scope>NUCLEOTIDE SEQUENCE [LARGE SCALE GENOMIC DNA]</scope>
    <source>
        <strain evidence="10">YNYX2018</strain>
        <tissue evidence="10">Adults</tissue>
    </source>
</reference>
<dbReference type="InterPro" id="IPR056467">
    <property type="entry name" value="eWH_GTF3C1"/>
</dbReference>
<dbReference type="GO" id="GO:0003677">
    <property type="term" value="F:DNA binding"/>
    <property type="evidence" value="ECO:0007669"/>
    <property type="project" value="UniProtKB-KW"/>
</dbReference>
<gene>
    <name evidence="10" type="ORF">HCN44_001155</name>
</gene>
<protein>
    <recommendedName>
        <fullName evidence="12">B-block binding subunit of TFIIIC domain-containing protein</fullName>
    </recommendedName>
</protein>
<dbReference type="EMBL" id="JACMRX010000005">
    <property type="protein sequence ID" value="KAF7988582.1"/>
    <property type="molecule type" value="Genomic_DNA"/>
</dbReference>
<evidence type="ECO:0000256" key="1">
    <source>
        <dbReference type="ARBA" id="ARBA00004123"/>
    </source>
</evidence>
<feature type="compositionally biased region" description="Acidic residues" evidence="6">
    <location>
        <begin position="1577"/>
        <end position="1586"/>
    </location>
</feature>
<feature type="region of interest" description="Disordered" evidence="6">
    <location>
        <begin position="1569"/>
        <end position="1615"/>
    </location>
</feature>
<comment type="caution">
    <text evidence="10">The sequence shown here is derived from an EMBL/GenBank/DDBJ whole genome shotgun (WGS) entry which is preliminary data.</text>
</comment>
<feature type="domain" description="General transcription factor 3C polypeptide 1 winged-helix" evidence="8">
    <location>
        <begin position="16"/>
        <end position="127"/>
    </location>
</feature>
<dbReference type="PANTHER" id="PTHR15180:SF1">
    <property type="entry name" value="GENERAL TRANSCRIPTION FACTOR 3C POLYPEPTIDE 1"/>
    <property type="match status" value="1"/>
</dbReference>
<evidence type="ECO:0008006" key="12">
    <source>
        <dbReference type="Google" id="ProtNLM"/>
    </source>
</evidence>
<evidence type="ECO:0000259" key="7">
    <source>
        <dbReference type="Pfam" id="PF04182"/>
    </source>
</evidence>
<proteinExistence type="predicted"/>
<feature type="compositionally biased region" description="Basic and acidic residues" evidence="6">
    <location>
        <begin position="1593"/>
        <end position="1609"/>
    </location>
</feature>
<keyword evidence="3" id="KW-0238">DNA-binding</keyword>
<keyword evidence="5" id="KW-0539">Nucleus</keyword>
<dbReference type="CDD" id="cd16169">
    <property type="entry name" value="Tau138_eWH"/>
    <property type="match status" value="1"/>
</dbReference>
<dbReference type="InterPro" id="IPR035625">
    <property type="entry name" value="Tfc3-like_eWH"/>
</dbReference>
<dbReference type="Pfam" id="PF04182">
    <property type="entry name" value="B-block_TFIIIC"/>
    <property type="match status" value="1"/>
</dbReference>
<keyword evidence="11" id="KW-1185">Reference proteome</keyword>
<evidence type="ECO:0000256" key="5">
    <source>
        <dbReference type="ARBA" id="ARBA00023242"/>
    </source>
</evidence>
<dbReference type="InterPro" id="IPR056428">
    <property type="entry name" value="WH_GTF3C1"/>
</dbReference>
<evidence type="ECO:0000256" key="6">
    <source>
        <dbReference type="SAM" id="MobiDB-lite"/>
    </source>
</evidence>
<evidence type="ECO:0000256" key="4">
    <source>
        <dbReference type="ARBA" id="ARBA00023163"/>
    </source>
</evidence>
<dbReference type="Proteomes" id="UP000639338">
    <property type="component" value="Unassembled WGS sequence"/>
</dbReference>
<dbReference type="OrthoDB" id="68020at2759"/>
<evidence type="ECO:0000313" key="11">
    <source>
        <dbReference type="Proteomes" id="UP000639338"/>
    </source>
</evidence>